<dbReference type="Pfam" id="PF13007">
    <property type="entry name" value="LZ_Tnp_IS66"/>
    <property type="match status" value="1"/>
</dbReference>
<dbReference type="AlphaFoldDB" id="A0A149VUU8"/>
<gene>
    <name evidence="4" type="ORF">FEMY_24920</name>
</gene>
<feature type="coiled-coil region" evidence="1">
    <location>
        <begin position="15"/>
        <end position="42"/>
    </location>
</feature>
<accession>A0A149VUU8</accession>
<dbReference type="EMBL" id="LRRD01000194">
    <property type="protein sequence ID" value="KXW56990.1"/>
    <property type="molecule type" value="Genomic_DNA"/>
</dbReference>
<dbReference type="InterPro" id="IPR024463">
    <property type="entry name" value="Transposase_TnpC_homeodom"/>
</dbReference>
<evidence type="ECO:0000256" key="2">
    <source>
        <dbReference type="SAM" id="MobiDB-lite"/>
    </source>
</evidence>
<feature type="region of interest" description="Disordered" evidence="2">
    <location>
        <begin position="63"/>
        <end position="87"/>
    </location>
</feature>
<keyword evidence="4" id="KW-0238">DNA-binding</keyword>
<evidence type="ECO:0000256" key="1">
    <source>
        <dbReference type="SAM" id="Coils"/>
    </source>
</evidence>
<keyword evidence="1" id="KW-0175">Coiled coil</keyword>
<keyword evidence="4" id="KW-0371">Homeobox</keyword>
<protein>
    <submittedName>
        <fullName evidence="4">Transposase C of IS166 homeodomain protein</fullName>
    </submittedName>
</protein>
<sequence>MSKALETAQKPTDQVAVLMAVNARQQEEISQLKRQLEWFRRHLFGQKSERRNPDLYSLQLAFSDLGGEGNTPPPAPDTQSTGSLPINHGVIRHIRSIKFTGLREKPRRSGRG</sequence>
<reference evidence="4 5" key="1">
    <citation type="submission" date="2016-01" db="EMBL/GenBank/DDBJ databases">
        <title>Genome sequence of the acidophilic iron oxidising Ferrovum strain Z-31.</title>
        <authorList>
            <person name="Poehlein A."/>
            <person name="Ullrich S.R."/>
            <person name="Schloemann M."/>
            <person name="Muehling M."/>
            <person name="Daniel R."/>
        </authorList>
    </citation>
    <scope>NUCLEOTIDE SEQUENCE [LARGE SCALE GENOMIC DNA]</scope>
    <source>
        <strain evidence="4 5">Z-31</strain>
    </source>
</reference>
<proteinExistence type="predicted"/>
<comment type="caution">
    <text evidence="4">The sequence shown here is derived from an EMBL/GenBank/DDBJ whole genome shotgun (WGS) entry which is preliminary data.</text>
</comment>
<dbReference type="PATRIC" id="fig|1789004.3.peg.2683"/>
<feature type="domain" description="Transposase TnpC homeodomain" evidence="3">
    <location>
        <begin position="31"/>
        <end position="65"/>
    </location>
</feature>
<dbReference type="RefSeq" id="WP_062188682.1">
    <property type="nucleotide sequence ID" value="NZ_CP149475.1"/>
</dbReference>
<name>A0A149VUU8_9PROT</name>
<evidence type="ECO:0000259" key="3">
    <source>
        <dbReference type="Pfam" id="PF13007"/>
    </source>
</evidence>
<evidence type="ECO:0000313" key="5">
    <source>
        <dbReference type="Proteomes" id="UP000075653"/>
    </source>
</evidence>
<evidence type="ECO:0000313" key="4">
    <source>
        <dbReference type="EMBL" id="KXW56990.1"/>
    </source>
</evidence>
<dbReference type="Proteomes" id="UP000075653">
    <property type="component" value="Unassembled WGS sequence"/>
</dbReference>
<organism evidence="4 5">
    <name type="scientific">Ferrovum myxofaciens</name>
    <dbReference type="NCBI Taxonomy" id="416213"/>
    <lineage>
        <taxon>Bacteria</taxon>
        <taxon>Pseudomonadati</taxon>
        <taxon>Pseudomonadota</taxon>
        <taxon>Betaproteobacteria</taxon>
        <taxon>Ferrovales</taxon>
        <taxon>Ferrovaceae</taxon>
        <taxon>Ferrovum</taxon>
    </lineage>
</organism>
<dbReference type="GO" id="GO:0003677">
    <property type="term" value="F:DNA binding"/>
    <property type="evidence" value="ECO:0007669"/>
    <property type="project" value="UniProtKB-KW"/>
</dbReference>
<keyword evidence="5" id="KW-1185">Reference proteome</keyword>